<dbReference type="InterPro" id="IPR004435">
    <property type="entry name" value="MobB_dom"/>
</dbReference>
<dbReference type="InterPro" id="IPR052539">
    <property type="entry name" value="MGD_biosynthesis_adapter"/>
</dbReference>
<accession>A0A133XGW3</accession>
<dbReference type="SUPFAM" id="SSF52540">
    <property type="entry name" value="P-loop containing nucleoside triphosphate hydrolases"/>
    <property type="match status" value="1"/>
</dbReference>
<gene>
    <name evidence="2" type="ORF">AT959_12525</name>
</gene>
<sequence>MKVFGIAGYSGSGKTTLLEKLIPALTARGLRVSVIKHAHHGFDIDRPGKDSYRHRAAGASEVLLSCNGRWALMHERRDEGEVSLNELLSRLAPCDLVLIEGFKQEPVPKLEVYRAENGKPPLFPARRDIIAIATDSQLATALPILPLNDIAAIADFVMNHLELQER</sequence>
<protein>
    <submittedName>
        <fullName evidence="2">Molybdopterin-guanine dinucleotide biosynthesis protein MobB</fullName>
    </submittedName>
</protein>
<evidence type="ECO:0000313" key="3">
    <source>
        <dbReference type="Proteomes" id="UP000070186"/>
    </source>
</evidence>
<dbReference type="Pfam" id="PF03205">
    <property type="entry name" value="MobB"/>
    <property type="match status" value="1"/>
</dbReference>
<dbReference type="STRING" id="281362.AT959_12525"/>
<dbReference type="PANTHER" id="PTHR40072:SF1">
    <property type="entry name" value="MOLYBDOPTERIN-GUANINE DINUCLEOTIDE BIOSYNTHESIS ADAPTER PROTEIN"/>
    <property type="match status" value="1"/>
</dbReference>
<dbReference type="NCBIfam" id="TIGR00176">
    <property type="entry name" value="mobB"/>
    <property type="match status" value="1"/>
</dbReference>
<comment type="caution">
    <text evidence="2">The sequence shown here is derived from an EMBL/GenBank/DDBJ whole genome shotgun (WGS) entry which is preliminary data.</text>
</comment>
<evidence type="ECO:0000259" key="1">
    <source>
        <dbReference type="Pfam" id="PF03205"/>
    </source>
</evidence>
<feature type="domain" description="Molybdopterin-guanine dinucleotide biosynthesis protein B (MobB)" evidence="1">
    <location>
        <begin position="3"/>
        <end position="135"/>
    </location>
</feature>
<dbReference type="RefSeq" id="WP_066883566.1">
    <property type="nucleotide sequence ID" value="NZ_LODL01000021.1"/>
</dbReference>
<proteinExistence type="predicted"/>
<dbReference type="GO" id="GO:0006777">
    <property type="term" value="P:Mo-molybdopterin cofactor biosynthetic process"/>
    <property type="evidence" value="ECO:0007669"/>
    <property type="project" value="InterPro"/>
</dbReference>
<name>A0A133XGW3_9RHOO</name>
<dbReference type="GO" id="GO:0005525">
    <property type="term" value="F:GTP binding"/>
    <property type="evidence" value="ECO:0007669"/>
    <property type="project" value="InterPro"/>
</dbReference>
<reference evidence="2 3" key="1">
    <citation type="submission" date="2015-12" db="EMBL/GenBank/DDBJ databases">
        <title>Nitrous oxide reduction kinetics distinguish bacteria harboring typical versus atypical NosZ.</title>
        <authorList>
            <person name="Yoon S."/>
            <person name="Nissen S."/>
            <person name="Park D."/>
            <person name="Sanford R.A."/>
            <person name="Loeffler F.E."/>
        </authorList>
    </citation>
    <scope>NUCLEOTIDE SEQUENCE [LARGE SCALE GENOMIC DNA]</scope>
    <source>
        <strain evidence="2 3">ATCC BAA-841</strain>
    </source>
</reference>
<dbReference type="CDD" id="cd03116">
    <property type="entry name" value="MobB"/>
    <property type="match status" value="1"/>
</dbReference>
<dbReference type="InterPro" id="IPR027417">
    <property type="entry name" value="P-loop_NTPase"/>
</dbReference>
<dbReference type="PANTHER" id="PTHR40072">
    <property type="entry name" value="MOLYBDOPTERIN-GUANINE DINUCLEOTIDE BIOSYNTHESIS ADAPTER PROTEIN-RELATED"/>
    <property type="match status" value="1"/>
</dbReference>
<dbReference type="AlphaFoldDB" id="A0A133XGW3"/>
<organism evidence="2 3">
    <name type="scientific">Dechloromonas denitrificans</name>
    <dbReference type="NCBI Taxonomy" id="281362"/>
    <lineage>
        <taxon>Bacteria</taxon>
        <taxon>Pseudomonadati</taxon>
        <taxon>Pseudomonadota</taxon>
        <taxon>Betaproteobacteria</taxon>
        <taxon>Rhodocyclales</taxon>
        <taxon>Azonexaceae</taxon>
        <taxon>Dechloromonas</taxon>
    </lineage>
</organism>
<keyword evidence="3" id="KW-1185">Reference proteome</keyword>
<dbReference type="EMBL" id="LODL01000021">
    <property type="protein sequence ID" value="KXB30184.1"/>
    <property type="molecule type" value="Genomic_DNA"/>
</dbReference>
<evidence type="ECO:0000313" key="2">
    <source>
        <dbReference type="EMBL" id="KXB30184.1"/>
    </source>
</evidence>
<dbReference type="Proteomes" id="UP000070186">
    <property type="component" value="Unassembled WGS sequence"/>
</dbReference>
<dbReference type="Gene3D" id="3.40.50.300">
    <property type="entry name" value="P-loop containing nucleotide triphosphate hydrolases"/>
    <property type="match status" value="1"/>
</dbReference>